<protein>
    <submittedName>
        <fullName evidence="2">Uncharacterized protein</fullName>
    </submittedName>
</protein>
<name>A0A835MT64_9ROSI</name>
<dbReference type="OrthoDB" id="1425929at2759"/>
<dbReference type="AlphaFoldDB" id="A0A835MT64"/>
<keyword evidence="3" id="KW-1185">Reference proteome</keyword>
<dbReference type="Proteomes" id="UP000657918">
    <property type="component" value="Chromosome 11"/>
</dbReference>
<reference evidence="2 3" key="1">
    <citation type="submission" date="2020-10" db="EMBL/GenBank/DDBJ databases">
        <title>Plant Genome Project.</title>
        <authorList>
            <person name="Zhang R.-G."/>
        </authorList>
    </citation>
    <scope>NUCLEOTIDE SEQUENCE [LARGE SCALE GENOMIC DNA]</scope>
    <source>
        <strain evidence="2">FAFU-HL-1</strain>
        <tissue evidence="2">Leaf</tissue>
    </source>
</reference>
<keyword evidence="1" id="KW-1133">Transmembrane helix</keyword>
<keyword evidence="1" id="KW-0472">Membrane</keyword>
<evidence type="ECO:0000313" key="2">
    <source>
        <dbReference type="EMBL" id="KAF9672546.1"/>
    </source>
</evidence>
<gene>
    <name evidence="2" type="ORF">SADUNF_Sadunf11G0053400</name>
</gene>
<comment type="caution">
    <text evidence="2">The sequence shown here is derived from an EMBL/GenBank/DDBJ whole genome shotgun (WGS) entry which is preliminary data.</text>
</comment>
<feature type="transmembrane region" description="Helical" evidence="1">
    <location>
        <begin position="116"/>
        <end position="134"/>
    </location>
</feature>
<accession>A0A835MT64</accession>
<evidence type="ECO:0000256" key="1">
    <source>
        <dbReference type="SAM" id="Phobius"/>
    </source>
</evidence>
<keyword evidence="1" id="KW-0812">Transmembrane</keyword>
<evidence type="ECO:0000313" key="3">
    <source>
        <dbReference type="Proteomes" id="UP000657918"/>
    </source>
</evidence>
<dbReference type="PANTHER" id="PTHR36350:SF3">
    <property type="entry name" value="TRANSMEMBRANE PROTEIN"/>
    <property type="match status" value="1"/>
</dbReference>
<proteinExistence type="predicted"/>
<dbReference type="PANTHER" id="PTHR36350">
    <property type="entry name" value="TRANSMEMBRANE PROTEIN"/>
    <property type="match status" value="1"/>
</dbReference>
<dbReference type="EMBL" id="JADGMS010000011">
    <property type="protein sequence ID" value="KAF9672546.1"/>
    <property type="molecule type" value="Genomic_DNA"/>
</dbReference>
<organism evidence="2 3">
    <name type="scientific">Salix dunnii</name>
    <dbReference type="NCBI Taxonomy" id="1413687"/>
    <lineage>
        <taxon>Eukaryota</taxon>
        <taxon>Viridiplantae</taxon>
        <taxon>Streptophyta</taxon>
        <taxon>Embryophyta</taxon>
        <taxon>Tracheophyta</taxon>
        <taxon>Spermatophyta</taxon>
        <taxon>Magnoliopsida</taxon>
        <taxon>eudicotyledons</taxon>
        <taxon>Gunneridae</taxon>
        <taxon>Pentapetalae</taxon>
        <taxon>rosids</taxon>
        <taxon>fabids</taxon>
        <taxon>Malpighiales</taxon>
        <taxon>Salicaceae</taxon>
        <taxon>Saliceae</taxon>
        <taxon>Salix</taxon>
    </lineage>
</organism>
<sequence length="347" mass="39744">MEDQLKRSNCVQCSVRSQFPPIIPRAQEKASAAALRLSQLCDHHSFHLKFTPRNNVGIGKDGIKRGFPLPTSSIDAMMNHKLSTMLFFKGTLKKNIDVSLENFFNNFTVKNKYGEMAATITVIFASVYIGWAYAKRGRVRKKKARAVFTRSMSLGALHGGKLALERMVDYHCARADEASLEAAENQLRDLLAEENPDFKSLQNIVGKLEMSGKDEAAVRILETELKRAQKEGKTHEAYEIEMFLVEMQIYKGDFGKALHCECLRHEEISDARRPLYKAIIHIMSKHPREDALKCFEEFKDIQSRFHSPQSLQQSQINKMVTNFNDFEKEVKLFGKEINEARMQLIHK</sequence>